<dbReference type="Pfam" id="PF09722">
    <property type="entry name" value="Xre_MbcA_ParS_C"/>
    <property type="match status" value="1"/>
</dbReference>
<evidence type="ECO:0000313" key="2">
    <source>
        <dbReference type="EMBL" id="ATX77347.1"/>
    </source>
</evidence>
<dbReference type="AlphaFoldDB" id="A0A2K8KRJ4"/>
<evidence type="ECO:0000259" key="1">
    <source>
        <dbReference type="Pfam" id="PF09722"/>
    </source>
</evidence>
<sequence>MKHHFSLTFKVTERQAVDVKKVAQRIAGSDFHVETADLAGTEFSVHFAREGDHAADLLNYAREQVLNAMPGAELVSVDMSEEPPMTGAVDDITKLVIRACQVLGEPELAHAWLNKPQSRLNGQVPKVLMVDAQGRTLVSRMLTAMEAKD</sequence>
<name>A0A2K8KRJ4_9GAMM</name>
<dbReference type="InterPro" id="IPR024467">
    <property type="entry name" value="Xre/MbcA/ParS-like_toxin-bd"/>
</dbReference>
<protein>
    <recommendedName>
        <fullName evidence="1">Antitoxin Xre/MbcA/ParS-like toxin-binding domain-containing protein</fullName>
    </recommendedName>
</protein>
<dbReference type="RefSeq" id="WP_227003661.1">
    <property type="nucleotide sequence ID" value="NZ_CP011797.1"/>
</dbReference>
<dbReference type="KEGG" id="rfo:REIFOR_02214"/>
<dbReference type="Proteomes" id="UP000229757">
    <property type="component" value="Chromosome"/>
</dbReference>
<gene>
    <name evidence="2" type="ORF">REIFOR_02214</name>
</gene>
<proteinExistence type="predicted"/>
<dbReference type="EMBL" id="CP011797">
    <property type="protein sequence ID" value="ATX77347.1"/>
    <property type="molecule type" value="Genomic_DNA"/>
</dbReference>
<reference evidence="2 3" key="1">
    <citation type="journal article" date="2017" name="Environ. Microbiol.">
        <title>Genomic and physiological analyses of 'Reinekea forsetii' reveal a versatile opportunistic lifestyle during spring algae blooms.</title>
        <authorList>
            <person name="Avci B."/>
            <person name="Hahnke R.L."/>
            <person name="Chafee M."/>
            <person name="Fischer T."/>
            <person name="Gruber-Vodicka H."/>
            <person name="Tegetmeyer H.E."/>
            <person name="Harder J."/>
            <person name="Fuchs B.M."/>
            <person name="Amann R.I."/>
            <person name="Teeling H."/>
        </authorList>
    </citation>
    <scope>NUCLEOTIDE SEQUENCE [LARGE SCALE GENOMIC DNA]</scope>
    <source>
        <strain evidence="2 3">Hel1_31_D35</strain>
    </source>
</reference>
<keyword evidence="3" id="KW-1185">Reference proteome</keyword>
<evidence type="ECO:0000313" key="3">
    <source>
        <dbReference type="Proteomes" id="UP000229757"/>
    </source>
</evidence>
<feature type="domain" description="Antitoxin Xre/MbcA/ParS-like toxin-binding" evidence="1">
    <location>
        <begin position="101"/>
        <end position="147"/>
    </location>
</feature>
<accession>A0A2K8KRJ4</accession>
<organism evidence="2 3">
    <name type="scientific">Reinekea forsetii</name>
    <dbReference type="NCBI Taxonomy" id="1336806"/>
    <lineage>
        <taxon>Bacteria</taxon>
        <taxon>Pseudomonadati</taxon>
        <taxon>Pseudomonadota</taxon>
        <taxon>Gammaproteobacteria</taxon>
        <taxon>Oceanospirillales</taxon>
        <taxon>Saccharospirillaceae</taxon>
        <taxon>Reinekea</taxon>
    </lineage>
</organism>